<feature type="binding site" evidence="14">
    <location>
        <begin position="176"/>
        <end position="183"/>
    </location>
    <ligand>
        <name>ATP</name>
        <dbReference type="ChEBI" id="CHEBI:30616"/>
    </ligand>
</feature>
<dbReference type="InterPro" id="IPR027417">
    <property type="entry name" value="P-loop_NTPase"/>
</dbReference>
<keyword evidence="6 14" id="KW-0375">Hydrogen ion transport</keyword>
<gene>
    <name evidence="14" type="primary">atpA</name>
    <name evidence="17" type="ORF">GGQ74_001754</name>
</gene>
<dbReference type="FunFam" id="3.40.50.300:FF:000002">
    <property type="entry name" value="ATP synthase subunit alpha"/>
    <property type="match status" value="1"/>
</dbReference>
<dbReference type="PROSITE" id="PS00152">
    <property type="entry name" value="ATPASE_ALPHA_BETA"/>
    <property type="match status" value="1"/>
</dbReference>
<dbReference type="Pfam" id="PF00306">
    <property type="entry name" value="ATP-synt_ab_C"/>
    <property type="match status" value="1"/>
</dbReference>
<dbReference type="Gene3D" id="1.20.150.20">
    <property type="entry name" value="ATP synthase alpha/beta chain, C-terminal domain"/>
    <property type="match status" value="1"/>
</dbReference>
<dbReference type="GO" id="GO:0005524">
    <property type="term" value="F:ATP binding"/>
    <property type="evidence" value="ECO:0007669"/>
    <property type="project" value="UniProtKB-UniRule"/>
</dbReference>
<keyword evidence="10 14" id="KW-0472">Membrane</keyword>
<evidence type="ECO:0000313" key="18">
    <source>
        <dbReference type="Proteomes" id="UP000580856"/>
    </source>
</evidence>
<name>A0A846QIU0_9BACT</name>
<evidence type="ECO:0000256" key="6">
    <source>
        <dbReference type="ARBA" id="ARBA00022781"/>
    </source>
</evidence>
<comment type="function">
    <text evidence="1 14">Produces ATP from ADP in the presence of a proton gradient across the membrane. The alpha chain is a regulatory subunit.</text>
</comment>
<evidence type="ECO:0000259" key="16">
    <source>
        <dbReference type="Pfam" id="PF00306"/>
    </source>
</evidence>
<evidence type="ECO:0000256" key="9">
    <source>
        <dbReference type="ARBA" id="ARBA00023065"/>
    </source>
</evidence>
<sequence>MSGNERSLDAALDSGTQAVSRALDGYEYDLHAEEVGRVIAVGEGIAWAEGLGGVGAGEMVVLGGAVSALVMDILPDRLGLVLLDPAGDLAAGDEAVRTGRVLDVPVGPQLLGRVVDPLGRPLDGGGPVDAAARWPVEREAPPIMHRAPVQRPLETGITVVDALIPVGRGQRELILGDRQTGKTSVALSAILNQRGRECLCVYCAVGQRSSSVAGVVDTLRGQGALEYTVVVVAEGGEQPGLIYSAPYAAASMAEYLMENGHDVLVVYDDLTRHAVAYRQLSLLLRRPPGREAYPGDIFYLHSRLLERATHLRGEFGGGSVTALPVIETEAQNIAAYIPTNLISITDGQIYVNPDLFRKGQLPAVDVGRSVSRVGGRAQHAGYRRVAGDLRLSYSQFQELEAFARFGTRLDDATRRTLEHGRRVRESFRQGRFERLPATRQVALLYAVTRGAFDAVDVAAMPALRERLADALSGRPDVEERLLAAGKDDAVWGELDRIIDRVFADAAPTPDAGSGVP</sequence>
<keyword evidence="7 14" id="KW-0067">ATP-binding</keyword>
<evidence type="ECO:0000259" key="15">
    <source>
        <dbReference type="Pfam" id="PF00006"/>
    </source>
</evidence>
<proteinExistence type="inferred from homology"/>
<dbReference type="InterPro" id="IPR038376">
    <property type="entry name" value="ATP_synth_asu_C_sf"/>
</dbReference>
<keyword evidence="8 14" id="KW-1278">Translocase</keyword>
<protein>
    <recommendedName>
        <fullName evidence="14">ATP synthase subunit alpha</fullName>
        <ecNumber evidence="14">7.1.2.2</ecNumber>
    </recommendedName>
    <alternativeName>
        <fullName evidence="14">ATP synthase F1 sector subunit alpha</fullName>
    </alternativeName>
    <alternativeName>
        <fullName evidence="14">F-ATPase subunit alpha</fullName>
    </alternativeName>
</protein>
<dbReference type="InterPro" id="IPR033732">
    <property type="entry name" value="ATP_synth_F1_a_nt-bd_dom"/>
</dbReference>
<dbReference type="NCBIfam" id="TIGR00962">
    <property type="entry name" value="atpA"/>
    <property type="match status" value="1"/>
</dbReference>
<dbReference type="GO" id="GO:0043531">
    <property type="term" value="F:ADP binding"/>
    <property type="evidence" value="ECO:0007669"/>
    <property type="project" value="TreeGrafter"/>
</dbReference>
<keyword evidence="14" id="KW-1003">Cell membrane</keyword>
<dbReference type="Gene3D" id="2.40.30.20">
    <property type="match status" value="1"/>
</dbReference>
<evidence type="ECO:0000313" key="17">
    <source>
        <dbReference type="EMBL" id="NJB68081.1"/>
    </source>
</evidence>
<feature type="domain" description="ATP synthase alpha subunit C-terminal" evidence="16">
    <location>
        <begin position="378"/>
        <end position="484"/>
    </location>
</feature>
<dbReference type="InterPro" id="IPR005294">
    <property type="entry name" value="ATP_synth_F1_asu"/>
</dbReference>
<dbReference type="EC" id="7.1.2.2" evidence="14"/>
<accession>A0A846QIU0</accession>
<dbReference type="SUPFAM" id="SSF52540">
    <property type="entry name" value="P-loop containing nucleoside triphosphate hydrolases"/>
    <property type="match status" value="1"/>
</dbReference>
<dbReference type="RefSeq" id="WP_342448605.1">
    <property type="nucleotide sequence ID" value="NZ_JAATJA010000002.1"/>
</dbReference>
<dbReference type="NCBIfam" id="NF009884">
    <property type="entry name" value="PRK13343.1"/>
    <property type="match status" value="1"/>
</dbReference>
<dbReference type="GO" id="GO:0046933">
    <property type="term" value="F:proton-transporting ATP synthase activity, rotational mechanism"/>
    <property type="evidence" value="ECO:0007669"/>
    <property type="project" value="UniProtKB-UniRule"/>
</dbReference>
<comment type="similarity">
    <text evidence="3 14">Belongs to the ATPase alpha/beta chains family.</text>
</comment>
<evidence type="ECO:0000256" key="5">
    <source>
        <dbReference type="ARBA" id="ARBA00022741"/>
    </source>
</evidence>
<evidence type="ECO:0000256" key="7">
    <source>
        <dbReference type="ARBA" id="ARBA00022840"/>
    </source>
</evidence>
<keyword evidence="5 14" id="KW-0547">Nucleotide-binding</keyword>
<dbReference type="Proteomes" id="UP000580856">
    <property type="component" value="Unassembled WGS sequence"/>
</dbReference>
<dbReference type="Pfam" id="PF00006">
    <property type="entry name" value="ATP-synt_ab"/>
    <property type="match status" value="1"/>
</dbReference>
<dbReference type="AlphaFoldDB" id="A0A846QIU0"/>
<keyword evidence="12 14" id="KW-0066">ATP synthesis</keyword>
<dbReference type="EMBL" id="JAATJA010000002">
    <property type="protein sequence ID" value="NJB68081.1"/>
    <property type="molecule type" value="Genomic_DNA"/>
</dbReference>
<dbReference type="Gene3D" id="3.40.50.300">
    <property type="entry name" value="P-loop containing nucleotide triphosphate hydrolases"/>
    <property type="match status" value="1"/>
</dbReference>
<feature type="site" description="Required for activity" evidence="14">
    <location>
        <position position="369"/>
    </location>
</feature>
<dbReference type="HAMAP" id="MF_01346">
    <property type="entry name" value="ATP_synth_alpha_bact"/>
    <property type="match status" value="1"/>
</dbReference>
<feature type="domain" description="ATPase F1/V1/A1 complex alpha/beta subunit nucleotide-binding" evidence="15">
    <location>
        <begin position="156"/>
        <end position="371"/>
    </location>
</feature>
<comment type="subcellular location">
    <subcellularLocation>
        <location evidence="14">Cell membrane</location>
        <topology evidence="14">Peripheral membrane protein</topology>
    </subcellularLocation>
    <subcellularLocation>
        <location evidence="2">Membrane</location>
    </subcellularLocation>
</comment>
<evidence type="ECO:0000256" key="3">
    <source>
        <dbReference type="ARBA" id="ARBA00008936"/>
    </source>
</evidence>
<evidence type="ECO:0000256" key="8">
    <source>
        <dbReference type="ARBA" id="ARBA00022967"/>
    </source>
</evidence>
<evidence type="ECO:0000256" key="1">
    <source>
        <dbReference type="ARBA" id="ARBA00003784"/>
    </source>
</evidence>
<dbReference type="InterPro" id="IPR023366">
    <property type="entry name" value="ATP_synth_asu-like_sf"/>
</dbReference>
<dbReference type="GO" id="GO:0005886">
    <property type="term" value="C:plasma membrane"/>
    <property type="evidence" value="ECO:0007669"/>
    <property type="project" value="UniProtKB-SubCell"/>
</dbReference>
<evidence type="ECO:0000256" key="4">
    <source>
        <dbReference type="ARBA" id="ARBA00022448"/>
    </source>
</evidence>
<dbReference type="InterPro" id="IPR020003">
    <property type="entry name" value="ATPase_a/bsu_AS"/>
</dbReference>
<evidence type="ECO:0000256" key="12">
    <source>
        <dbReference type="ARBA" id="ARBA00023310"/>
    </source>
</evidence>
<evidence type="ECO:0000256" key="13">
    <source>
        <dbReference type="ARBA" id="ARBA00026013"/>
    </source>
</evidence>
<dbReference type="SUPFAM" id="SSF47917">
    <property type="entry name" value="C-terminal domain of alpha and beta subunits of F1 ATP synthase"/>
    <property type="match status" value="1"/>
</dbReference>
<dbReference type="CDD" id="cd18113">
    <property type="entry name" value="ATP-synt_F1_alpha_C"/>
    <property type="match status" value="1"/>
</dbReference>
<dbReference type="CDD" id="cd01132">
    <property type="entry name" value="F1-ATPase_alpha_CD"/>
    <property type="match status" value="1"/>
</dbReference>
<evidence type="ECO:0000256" key="14">
    <source>
        <dbReference type="HAMAP-Rule" id="MF_01346"/>
    </source>
</evidence>
<comment type="catalytic activity">
    <reaction evidence="14">
        <text>ATP + H2O + 4 H(+)(in) = ADP + phosphate + 5 H(+)(out)</text>
        <dbReference type="Rhea" id="RHEA:57720"/>
        <dbReference type="ChEBI" id="CHEBI:15377"/>
        <dbReference type="ChEBI" id="CHEBI:15378"/>
        <dbReference type="ChEBI" id="CHEBI:30616"/>
        <dbReference type="ChEBI" id="CHEBI:43474"/>
        <dbReference type="ChEBI" id="CHEBI:456216"/>
        <dbReference type="EC" id="7.1.2.2"/>
    </reaction>
</comment>
<organism evidence="17 18">
    <name type="scientific">Desulfobaculum xiamenense</name>
    <dbReference type="NCBI Taxonomy" id="995050"/>
    <lineage>
        <taxon>Bacteria</taxon>
        <taxon>Pseudomonadati</taxon>
        <taxon>Thermodesulfobacteriota</taxon>
        <taxon>Desulfovibrionia</taxon>
        <taxon>Desulfovibrionales</taxon>
        <taxon>Desulfovibrionaceae</taxon>
        <taxon>Desulfobaculum</taxon>
    </lineage>
</organism>
<dbReference type="InterPro" id="IPR000793">
    <property type="entry name" value="ATP_synth_asu_C"/>
</dbReference>
<keyword evidence="4 14" id="KW-0813">Transport</keyword>
<dbReference type="SUPFAM" id="SSF50615">
    <property type="entry name" value="N-terminal domain of alpha and beta subunits of F1 ATP synthase"/>
    <property type="match status" value="1"/>
</dbReference>
<reference evidence="17 18" key="1">
    <citation type="submission" date="2020-03" db="EMBL/GenBank/DDBJ databases">
        <title>Genomic Encyclopedia of Type Strains, Phase IV (KMG-IV): sequencing the most valuable type-strain genomes for metagenomic binning, comparative biology and taxonomic classification.</title>
        <authorList>
            <person name="Goeker M."/>
        </authorList>
    </citation>
    <scope>NUCLEOTIDE SEQUENCE [LARGE SCALE GENOMIC DNA]</scope>
    <source>
        <strain evidence="17 18">DSM 24233</strain>
    </source>
</reference>
<keyword evidence="9 14" id="KW-0406">Ion transport</keyword>
<keyword evidence="11 14" id="KW-0139">CF(1)</keyword>
<evidence type="ECO:0000256" key="2">
    <source>
        <dbReference type="ARBA" id="ARBA00004370"/>
    </source>
</evidence>
<evidence type="ECO:0000256" key="11">
    <source>
        <dbReference type="ARBA" id="ARBA00023196"/>
    </source>
</evidence>
<dbReference type="GO" id="GO:0045259">
    <property type="term" value="C:proton-transporting ATP synthase complex"/>
    <property type="evidence" value="ECO:0007669"/>
    <property type="project" value="UniProtKB-KW"/>
</dbReference>
<dbReference type="InterPro" id="IPR036121">
    <property type="entry name" value="ATPase_F1/V1/A1_a/bsu_N_sf"/>
</dbReference>
<keyword evidence="18" id="KW-1185">Reference proteome</keyword>
<dbReference type="PANTHER" id="PTHR48082:SF2">
    <property type="entry name" value="ATP SYNTHASE SUBUNIT ALPHA, MITOCHONDRIAL"/>
    <property type="match status" value="1"/>
</dbReference>
<comment type="caution">
    <text evidence="17">The sequence shown here is derived from an EMBL/GenBank/DDBJ whole genome shotgun (WGS) entry which is preliminary data.</text>
</comment>
<dbReference type="InterPro" id="IPR000194">
    <property type="entry name" value="ATPase_F1/V1/A1_a/bsu_nucl-bd"/>
</dbReference>
<dbReference type="PANTHER" id="PTHR48082">
    <property type="entry name" value="ATP SYNTHASE SUBUNIT ALPHA, MITOCHONDRIAL"/>
    <property type="match status" value="1"/>
</dbReference>
<comment type="subunit">
    <text evidence="13">F-type ATPases have 2 components, CF(1) - the catalytic core - and CF(0) - the membrane proton channel. CF(1) has five subunits: alpha(3), beta(3), gamma(1), delta(1), epsilon(1). CF(0) has four main subunits: a(1), b(1), b'(1) and c(9-12).</text>
</comment>
<evidence type="ECO:0000256" key="10">
    <source>
        <dbReference type="ARBA" id="ARBA00023136"/>
    </source>
</evidence>